<sequence>MLIKRRSFIKGTGLATASLLMPRFLHAFDADGKVPPGNKVLVVLQLSGGNDGLNTVIPYRNDIYYKSRPGIAIAKEKAIRLTDEAGLHPSLSFLGQLFAEGEMSILNNVGYPEPDRSHFRSMDIWQSASGAKEYLETGWLGRLLDEQCKNCEHSTQAIEIDDMLSLALKGKSKNGFAFKDPRKLYQAGRSPFLQDLLNAHDQEHAEHTVSYLYKTLADTKKSTAYIYEHSQQVATGVYPNHELGRNLKTVASLILSDINTNVYYVSIGSFDTHVGQDVQQSRLFGQINDALQAFVSDLKKNNRFEDVLIMSFSEFGRRVAQNASRGTDHGSANNMFFISGGLKQKGLLNELDDLTSLKLGDLQYKIDFRRVYATVLENWLKVKAEPILGNAFEPLRFV</sequence>
<feature type="chain" id="PRO_5045247621" evidence="1">
    <location>
        <begin position="28"/>
        <end position="398"/>
    </location>
</feature>
<dbReference type="Proteomes" id="UP001200145">
    <property type="component" value="Unassembled WGS sequence"/>
</dbReference>
<dbReference type="PROSITE" id="PS51318">
    <property type="entry name" value="TAT"/>
    <property type="match status" value="1"/>
</dbReference>
<protein>
    <submittedName>
        <fullName evidence="2">DUF1501 domain-containing protein</fullName>
    </submittedName>
</protein>
<gene>
    <name evidence="2" type="ORF">L0U88_15010</name>
</gene>
<keyword evidence="3" id="KW-1185">Reference proteome</keyword>
<dbReference type="PANTHER" id="PTHR43737:SF1">
    <property type="entry name" value="DUF1501 DOMAIN-CONTAINING PROTEIN"/>
    <property type="match status" value="1"/>
</dbReference>
<comment type="caution">
    <text evidence="2">The sequence shown here is derived from an EMBL/GenBank/DDBJ whole genome shotgun (WGS) entry which is preliminary data.</text>
</comment>
<dbReference type="InterPro" id="IPR006311">
    <property type="entry name" value="TAT_signal"/>
</dbReference>
<dbReference type="InterPro" id="IPR010869">
    <property type="entry name" value="DUF1501"/>
</dbReference>
<reference evidence="2 3" key="1">
    <citation type="submission" date="2022-01" db="EMBL/GenBank/DDBJ databases">
        <title>Flavihumibacter sp. nov., isolated from sediment of a river.</title>
        <authorList>
            <person name="Liu H."/>
        </authorList>
    </citation>
    <scope>NUCLEOTIDE SEQUENCE [LARGE SCALE GENOMIC DNA]</scope>
    <source>
        <strain evidence="2 3">RY-1</strain>
    </source>
</reference>
<name>A0ABS9BJR6_9BACT</name>
<dbReference type="Pfam" id="PF07394">
    <property type="entry name" value="DUF1501"/>
    <property type="match status" value="1"/>
</dbReference>
<keyword evidence="1" id="KW-0732">Signal</keyword>
<organism evidence="2 3">
    <name type="scientific">Flavihumibacter fluminis</name>
    <dbReference type="NCBI Taxonomy" id="2909236"/>
    <lineage>
        <taxon>Bacteria</taxon>
        <taxon>Pseudomonadati</taxon>
        <taxon>Bacteroidota</taxon>
        <taxon>Chitinophagia</taxon>
        <taxon>Chitinophagales</taxon>
        <taxon>Chitinophagaceae</taxon>
        <taxon>Flavihumibacter</taxon>
    </lineage>
</organism>
<feature type="signal peptide" evidence="1">
    <location>
        <begin position="1"/>
        <end position="27"/>
    </location>
</feature>
<proteinExistence type="predicted"/>
<accession>A0ABS9BJR6</accession>
<dbReference type="RefSeq" id="WP_234866894.1">
    <property type="nucleotide sequence ID" value="NZ_JAKEVY010000003.1"/>
</dbReference>
<evidence type="ECO:0000313" key="3">
    <source>
        <dbReference type="Proteomes" id="UP001200145"/>
    </source>
</evidence>
<dbReference type="EMBL" id="JAKEVY010000003">
    <property type="protein sequence ID" value="MCF1715948.1"/>
    <property type="molecule type" value="Genomic_DNA"/>
</dbReference>
<dbReference type="PANTHER" id="PTHR43737">
    <property type="entry name" value="BLL7424 PROTEIN"/>
    <property type="match status" value="1"/>
</dbReference>
<evidence type="ECO:0000313" key="2">
    <source>
        <dbReference type="EMBL" id="MCF1715948.1"/>
    </source>
</evidence>
<evidence type="ECO:0000256" key="1">
    <source>
        <dbReference type="SAM" id="SignalP"/>
    </source>
</evidence>